<dbReference type="SUPFAM" id="SSF90112">
    <property type="entry name" value="Neurotransmitter-gated ion-channel transmembrane pore"/>
    <property type="match status" value="1"/>
</dbReference>
<evidence type="ECO:0000256" key="3">
    <source>
        <dbReference type="ARBA" id="ARBA00022989"/>
    </source>
</evidence>
<gene>
    <name evidence="8" type="ORF">V5E97_13720</name>
</gene>
<evidence type="ECO:0000256" key="6">
    <source>
        <dbReference type="SAM" id="SignalP"/>
    </source>
</evidence>
<dbReference type="Pfam" id="PF02931">
    <property type="entry name" value="Neur_chan_LBD"/>
    <property type="match status" value="1"/>
</dbReference>
<evidence type="ECO:0000256" key="1">
    <source>
        <dbReference type="ARBA" id="ARBA00004141"/>
    </source>
</evidence>
<dbReference type="AlphaFoldDB" id="A0AAU7CQ41"/>
<evidence type="ECO:0000313" key="8">
    <source>
        <dbReference type="EMBL" id="XBH07052.1"/>
    </source>
</evidence>
<dbReference type="GO" id="GO:0016020">
    <property type="term" value="C:membrane"/>
    <property type="evidence" value="ECO:0007669"/>
    <property type="project" value="UniProtKB-SubCell"/>
</dbReference>
<proteinExistence type="predicted"/>
<dbReference type="InterPro" id="IPR038050">
    <property type="entry name" value="Neuro_actylchol_rec"/>
</dbReference>
<keyword evidence="3 5" id="KW-1133">Transmembrane helix</keyword>
<organism evidence="8">
    <name type="scientific">Singulisphaera sp. Ch08</name>
    <dbReference type="NCBI Taxonomy" id="3120278"/>
    <lineage>
        <taxon>Bacteria</taxon>
        <taxon>Pseudomonadati</taxon>
        <taxon>Planctomycetota</taxon>
        <taxon>Planctomycetia</taxon>
        <taxon>Isosphaerales</taxon>
        <taxon>Isosphaeraceae</taxon>
        <taxon>Singulisphaera</taxon>
    </lineage>
</organism>
<dbReference type="SUPFAM" id="SSF63712">
    <property type="entry name" value="Nicotinic receptor ligand binding domain-like"/>
    <property type="match status" value="1"/>
</dbReference>
<accession>A0AAU7CQ41</accession>
<evidence type="ECO:0000256" key="2">
    <source>
        <dbReference type="ARBA" id="ARBA00022692"/>
    </source>
</evidence>
<dbReference type="Gene3D" id="1.20.58.390">
    <property type="entry name" value="Neurotransmitter-gated ion-channel transmembrane domain"/>
    <property type="match status" value="1"/>
</dbReference>
<evidence type="ECO:0000256" key="4">
    <source>
        <dbReference type="ARBA" id="ARBA00023136"/>
    </source>
</evidence>
<feature type="domain" description="Neurotransmitter-gated ion-channel ligand-binding" evidence="7">
    <location>
        <begin position="27"/>
        <end position="215"/>
    </location>
</feature>
<sequence>MGCFGAIRLVLTLSAIGSAPATAPLDADMTPPRVQGKPVEVSIGFYILDFARITSRDESFDVTGYLELNWRDPRTARPESTANGVTRHAPGKIWTPRVFFENALEQPRFHFDPVIEADDEGRVSSWVIVSGKFSVPMNLRQFPFDRQVMSVRIGTFEDESVQSLQVDPALVMVDEKAFVTDWTIEKASARVEPRRYVPGQETYPSYIYQVVVQRQWTFYFWRVLVPLTLLTIVAWAAFWFEPSGLQPQISTCTAALISLVAFNFAIDFSLPKVAYLTFVDKHALIGFGFVTAAAATVTYVHVALDRGRRDRAQRIQRFARWLFLPAYACAVGLNLVNALL</sequence>
<dbReference type="GO" id="GO:0004888">
    <property type="term" value="F:transmembrane signaling receptor activity"/>
    <property type="evidence" value="ECO:0007669"/>
    <property type="project" value="InterPro"/>
</dbReference>
<dbReference type="Gene3D" id="2.70.170.10">
    <property type="entry name" value="Neurotransmitter-gated ion-channel ligand-binding domain"/>
    <property type="match status" value="1"/>
</dbReference>
<dbReference type="InterPro" id="IPR036719">
    <property type="entry name" value="Neuro-gated_channel_TM_sf"/>
</dbReference>
<protein>
    <recommendedName>
        <fullName evidence="7">Neurotransmitter-gated ion-channel ligand-binding domain-containing protein</fullName>
    </recommendedName>
</protein>
<comment type="subcellular location">
    <subcellularLocation>
        <location evidence="1">Membrane</location>
        <topology evidence="1">Multi-pass membrane protein</topology>
    </subcellularLocation>
</comment>
<keyword evidence="6" id="KW-0732">Signal</keyword>
<keyword evidence="4 5" id="KW-0472">Membrane</keyword>
<dbReference type="InterPro" id="IPR006202">
    <property type="entry name" value="Neur_chan_lig-bd"/>
</dbReference>
<name>A0AAU7CQ41_9BACT</name>
<keyword evidence="2 5" id="KW-0812">Transmembrane</keyword>
<evidence type="ECO:0000259" key="7">
    <source>
        <dbReference type="Pfam" id="PF02931"/>
    </source>
</evidence>
<feature type="transmembrane region" description="Helical" evidence="5">
    <location>
        <begin position="282"/>
        <end position="300"/>
    </location>
</feature>
<reference evidence="8" key="1">
    <citation type="submission" date="2024-05" db="EMBL/GenBank/DDBJ databases">
        <title>Planctomycetes of the genus Singulisphaera possess chitinolytic capabilities.</title>
        <authorList>
            <person name="Ivanova A."/>
        </authorList>
    </citation>
    <scope>NUCLEOTIDE SEQUENCE</scope>
    <source>
        <strain evidence="8">Ch08T</strain>
    </source>
</reference>
<feature type="chain" id="PRO_5043974977" description="Neurotransmitter-gated ion-channel ligand-binding domain-containing protein" evidence="6">
    <location>
        <begin position="24"/>
        <end position="340"/>
    </location>
</feature>
<feature type="transmembrane region" description="Helical" evidence="5">
    <location>
        <begin position="321"/>
        <end position="339"/>
    </location>
</feature>
<dbReference type="InterPro" id="IPR036734">
    <property type="entry name" value="Neur_chan_lig-bd_sf"/>
</dbReference>
<feature type="signal peptide" evidence="6">
    <location>
        <begin position="1"/>
        <end position="23"/>
    </location>
</feature>
<dbReference type="EMBL" id="CP155447">
    <property type="protein sequence ID" value="XBH07052.1"/>
    <property type="molecule type" value="Genomic_DNA"/>
</dbReference>
<evidence type="ECO:0000256" key="5">
    <source>
        <dbReference type="SAM" id="Phobius"/>
    </source>
</evidence>
<dbReference type="InterPro" id="IPR006201">
    <property type="entry name" value="Neur_channel"/>
</dbReference>
<dbReference type="GO" id="GO:0005230">
    <property type="term" value="F:extracellular ligand-gated monoatomic ion channel activity"/>
    <property type="evidence" value="ECO:0007669"/>
    <property type="project" value="InterPro"/>
</dbReference>
<dbReference type="PANTHER" id="PTHR18945">
    <property type="entry name" value="NEUROTRANSMITTER GATED ION CHANNEL"/>
    <property type="match status" value="1"/>
</dbReference>
<dbReference type="RefSeq" id="WP_406699899.1">
    <property type="nucleotide sequence ID" value="NZ_CP155447.1"/>
</dbReference>
<feature type="transmembrane region" description="Helical" evidence="5">
    <location>
        <begin position="219"/>
        <end position="240"/>
    </location>
</feature>